<dbReference type="Proteomes" id="UP001057279">
    <property type="component" value="Linkage Group LG07"/>
</dbReference>
<protein>
    <submittedName>
        <fullName evidence="1">Uncharacterized protein</fullName>
    </submittedName>
</protein>
<proteinExistence type="predicted"/>
<keyword evidence="2" id="KW-1185">Reference proteome</keyword>
<organism evidence="1 2">
    <name type="scientific">Ovis ammon polii x Ovis aries</name>
    <dbReference type="NCBI Taxonomy" id="2918886"/>
    <lineage>
        <taxon>Eukaryota</taxon>
        <taxon>Metazoa</taxon>
        <taxon>Chordata</taxon>
        <taxon>Craniata</taxon>
        <taxon>Vertebrata</taxon>
        <taxon>Euteleostomi</taxon>
        <taxon>Mammalia</taxon>
        <taxon>Eutheria</taxon>
        <taxon>Laurasiatheria</taxon>
        <taxon>Artiodactyla</taxon>
        <taxon>Ruminantia</taxon>
        <taxon>Pecora</taxon>
        <taxon>Bovidae</taxon>
        <taxon>Caprinae</taxon>
        <taxon>Ovis</taxon>
    </lineage>
</organism>
<sequence length="100" mass="11247">MHFLFTFTTVTETSTRLPARLGVGKTHTHTHTHRQARVQGDSDLNVPFPELTLPHRREFSNTVCLVSPGILEEAERFPLKLPMTRKGNVGNTIRCGLVLL</sequence>
<reference evidence="1" key="1">
    <citation type="submission" date="2022-03" db="EMBL/GenBank/DDBJ databases">
        <title>Genomic analyses of argali, domestic sheep and their hybrids provide insights into chromosomal evolution, heterosis and genetic basis of agronomic traits.</title>
        <authorList>
            <person name="Li M."/>
        </authorList>
    </citation>
    <scope>NUCLEOTIDE SEQUENCE</scope>
    <source>
        <strain evidence="1">F1 hybrid</strain>
    </source>
</reference>
<dbReference type="EMBL" id="CM043032">
    <property type="protein sequence ID" value="KAI4583179.1"/>
    <property type="molecule type" value="Genomic_DNA"/>
</dbReference>
<evidence type="ECO:0000313" key="1">
    <source>
        <dbReference type="EMBL" id="KAI4583179.1"/>
    </source>
</evidence>
<gene>
    <name evidence="1" type="ORF">MJG53_008392</name>
</gene>
<name>A0ACB9V0P6_9CETA</name>
<accession>A0ACB9V0P6</accession>
<evidence type="ECO:0000313" key="2">
    <source>
        <dbReference type="Proteomes" id="UP001057279"/>
    </source>
</evidence>
<comment type="caution">
    <text evidence="1">The sequence shown here is derived from an EMBL/GenBank/DDBJ whole genome shotgun (WGS) entry which is preliminary data.</text>
</comment>